<dbReference type="Gene3D" id="2.60.120.650">
    <property type="entry name" value="Cupin"/>
    <property type="match status" value="1"/>
</dbReference>
<feature type="domain" description="JmjC" evidence="1">
    <location>
        <begin position="27"/>
        <end position="77"/>
    </location>
</feature>
<dbReference type="EMBL" id="GL732566">
    <property type="protein sequence ID" value="EFX76816.1"/>
    <property type="molecule type" value="Genomic_DNA"/>
</dbReference>
<keyword evidence="3" id="KW-1185">Reference proteome</keyword>
<evidence type="ECO:0000313" key="3">
    <source>
        <dbReference type="Proteomes" id="UP000000305"/>
    </source>
</evidence>
<dbReference type="AlphaFoldDB" id="E9GUE0"/>
<accession>E9GUE0</accession>
<dbReference type="HOGENOM" id="CLU_2212564_0_0_1"/>
<name>E9GUE0_DAPPU</name>
<dbReference type="InterPro" id="IPR003347">
    <property type="entry name" value="JmjC_dom"/>
</dbReference>
<evidence type="ECO:0000259" key="1">
    <source>
        <dbReference type="Pfam" id="PF02373"/>
    </source>
</evidence>
<dbReference type="SUPFAM" id="SSF51197">
    <property type="entry name" value="Clavaminate synthase-like"/>
    <property type="match status" value="1"/>
</dbReference>
<dbReference type="Proteomes" id="UP000000305">
    <property type="component" value="Unassembled WGS sequence"/>
</dbReference>
<organism evidence="2 3">
    <name type="scientific">Daphnia pulex</name>
    <name type="common">Water flea</name>
    <dbReference type="NCBI Taxonomy" id="6669"/>
    <lineage>
        <taxon>Eukaryota</taxon>
        <taxon>Metazoa</taxon>
        <taxon>Ecdysozoa</taxon>
        <taxon>Arthropoda</taxon>
        <taxon>Crustacea</taxon>
        <taxon>Branchiopoda</taxon>
        <taxon>Diplostraca</taxon>
        <taxon>Cladocera</taxon>
        <taxon>Anomopoda</taxon>
        <taxon>Daphniidae</taxon>
        <taxon>Daphnia</taxon>
    </lineage>
</organism>
<dbReference type="Pfam" id="PF02373">
    <property type="entry name" value="JmjC"/>
    <property type="match status" value="1"/>
</dbReference>
<sequence>MHSKPEILYLLVSEGKLNIPGIDTVELIIGEAGSLTGWHVEDLNFGSVNYPVSGKPKMWVEVSYKYQNQTQDYWTGFATERTVAGQHSILDPETTTRRLCYYTSDTT</sequence>
<protein>
    <recommendedName>
        <fullName evidence="1">JmjC domain-containing protein</fullName>
    </recommendedName>
</protein>
<dbReference type="KEGG" id="dpx:DAPPUDRAFT_248561"/>
<dbReference type="InParanoid" id="E9GUE0"/>
<reference evidence="2 3" key="1">
    <citation type="journal article" date="2011" name="Science">
        <title>The ecoresponsive genome of Daphnia pulex.</title>
        <authorList>
            <person name="Colbourne J.K."/>
            <person name="Pfrender M.E."/>
            <person name="Gilbert D."/>
            <person name="Thomas W.K."/>
            <person name="Tucker A."/>
            <person name="Oakley T.H."/>
            <person name="Tokishita S."/>
            <person name="Aerts A."/>
            <person name="Arnold G.J."/>
            <person name="Basu M.K."/>
            <person name="Bauer D.J."/>
            <person name="Caceres C.E."/>
            <person name="Carmel L."/>
            <person name="Casola C."/>
            <person name="Choi J.H."/>
            <person name="Detter J.C."/>
            <person name="Dong Q."/>
            <person name="Dusheyko S."/>
            <person name="Eads B.D."/>
            <person name="Frohlich T."/>
            <person name="Geiler-Samerotte K.A."/>
            <person name="Gerlach D."/>
            <person name="Hatcher P."/>
            <person name="Jogdeo S."/>
            <person name="Krijgsveld J."/>
            <person name="Kriventseva E.V."/>
            <person name="Kultz D."/>
            <person name="Laforsch C."/>
            <person name="Lindquist E."/>
            <person name="Lopez J."/>
            <person name="Manak J.R."/>
            <person name="Muller J."/>
            <person name="Pangilinan J."/>
            <person name="Patwardhan R.P."/>
            <person name="Pitluck S."/>
            <person name="Pritham E.J."/>
            <person name="Rechtsteiner A."/>
            <person name="Rho M."/>
            <person name="Rogozin I.B."/>
            <person name="Sakarya O."/>
            <person name="Salamov A."/>
            <person name="Schaack S."/>
            <person name="Shapiro H."/>
            <person name="Shiga Y."/>
            <person name="Skalitzky C."/>
            <person name="Smith Z."/>
            <person name="Souvorov A."/>
            <person name="Sung W."/>
            <person name="Tang Z."/>
            <person name="Tsuchiya D."/>
            <person name="Tu H."/>
            <person name="Vos H."/>
            <person name="Wang M."/>
            <person name="Wolf Y.I."/>
            <person name="Yamagata H."/>
            <person name="Yamada T."/>
            <person name="Ye Y."/>
            <person name="Shaw J.R."/>
            <person name="Andrews J."/>
            <person name="Crease T.J."/>
            <person name="Tang H."/>
            <person name="Lucas S.M."/>
            <person name="Robertson H.M."/>
            <person name="Bork P."/>
            <person name="Koonin E.V."/>
            <person name="Zdobnov E.M."/>
            <person name="Grigoriev I.V."/>
            <person name="Lynch M."/>
            <person name="Boore J.L."/>
        </authorList>
    </citation>
    <scope>NUCLEOTIDE SEQUENCE [LARGE SCALE GENOMIC DNA]</scope>
</reference>
<dbReference type="PhylomeDB" id="E9GUE0"/>
<evidence type="ECO:0000313" key="2">
    <source>
        <dbReference type="EMBL" id="EFX76816.1"/>
    </source>
</evidence>
<gene>
    <name evidence="2" type="ORF">DAPPUDRAFT_248561</name>
</gene>
<proteinExistence type="predicted"/>